<sequence length="461" mass="49950">MTAAAPVRPRTEQALSARLARSAAAPAGRGPATEDVPRWLAERADAHRFVVERVPLDELDGWSTAPGTGNLVHRSGRFFSVEGLEVSASEGPFARWRQPVIHQPETGVLGILAKEFDGVLHFLMQAKMEPGNPNLLQLSPTVQATFSNYSGAHRGAPVKYLDHFLVPGRGRVLADSLQSEHGAWFFRKANRNMLVETDEDVPPHEDFRWLTLGQIGALLRLDTVVNMDARTVVACFPMSAPETGALRSDTELLSWITAERARRTMTARRVPLAEVDGWERGESAIGRPDGRYFRVVGVAVEAGSREVPGWSQPLFEPVGTGGDRLPPPADRRGAAPAGGAPGRNRVSWTPWSWRRPSSAPPANWAGVPAADRPPFLDAVLAAGPDRIRYAALHSEEGGRFLDAVSRCLFVEADAATAPDSPPPGFQWASVGQLNALTAHPHYLNVQARTLLSCVNSGAVRL</sequence>
<accession>A0ABN3X6W0</accession>
<dbReference type="Pfam" id="PF03559">
    <property type="entry name" value="Hexose_dehydrat"/>
    <property type="match status" value="3"/>
</dbReference>
<feature type="region of interest" description="Disordered" evidence="1">
    <location>
        <begin position="311"/>
        <end position="352"/>
    </location>
</feature>
<name>A0ABN3X6W0_STRTU</name>
<dbReference type="InterPro" id="IPR005212">
    <property type="entry name" value="EvaA-like"/>
</dbReference>
<feature type="domain" description="dTDP-4-dehydro-6-deoxy-alpha-D-glucopyranose 2,3-dehydratase" evidence="2">
    <location>
        <begin position="360"/>
        <end position="454"/>
    </location>
</feature>
<keyword evidence="4" id="KW-1185">Reference proteome</keyword>
<evidence type="ECO:0000313" key="3">
    <source>
        <dbReference type="EMBL" id="GAA2937168.1"/>
    </source>
</evidence>
<feature type="compositionally biased region" description="Low complexity" evidence="1">
    <location>
        <begin position="334"/>
        <end position="352"/>
    </location>
</feature>
<reference evidence="3 4" key="1">
    <citation type="journal article" date="2019" name="Int. J. Syst. Evol. Microbiol.">
        <title>The Global Catalogue of Microorganisms (GCM) 10K type strain sequencing project: providing services to taxonomists for standard genome sequencing and annotation.</title>
        <authorList>
            <consortium name="The Broad Institute Genomics Platform"/>
            <consortium name="The Broad Institute Genome Sequencing Center for Infectious Disease"/>
            <person name="Wu L."/>
            <person name="Ma J."/>
        </authorList>
    </citation>
    <scope>NUCLEOTIDE SEQUENCE [LARGE SCALE GENOMIC DNA]</scope>
    <source>
        <strain evidence="3 4">JCM 4087</strain>
    </source>
</reference>
<evidence type="ECO:0000313" key="4">
    <source>
        <dbReference type="Proteomes" id="UP001501102"/>
    </source>
</evidence>
<proteinExistence type="predicted"/>
<protein>
    <submittedName>
        <fullName evidence="3">NDP-hexose 2,3-dehydratase family protein</fullName>
    </submittedName>
</protein>
<evidence type="ECO:0000256" key="1">
    <source>
        <dbReference type="SAM" id="MobiDB-lite"/>
    </source>
</evidence>
<feature type="domain" description="dTDP-4-dehydro-6-deoxy-alpha-D-glucopyranose 2,3-dehydratase" evidence="2">
    <location>
        <begin position="34"/>
        <end position="235"/>
    </location>
</feature>
<comment type="caution">
    <text evidence="3">The sequence shown here is derived from an EMBL/GenBank/DDBJ whole genome shotgun (WGS) entry which is preliminary data.</text>
</comment>
<dbReference type="Proteomes" id="UP001501102">
    <property type="component" value="Unassembled WGS sequence"/>
</dbReference>
<feature type="domain" description="dTDP-4-dehydro-6-deoxy-alpha-D-glucopyranose 2,3-dehydratase" evidence="2">
    <location>
        <begin position="250"/>
        <end position="321"/>
    </location>
</feature>
<evidence type="ECO:0000259" key="2">
    <source>
        <dbReference type="Pfam" id="PF03559"/>
    </source>
</evidence>
<dbReference type="Gene3D" id="3.90.79.40">
    <property type="entry name" value="EvaA sugar 2,3-dehydratase subunit"/>
    <property type="match status" value="2"/>
</dbReference>
<gene>
    <name evidence="3" type="ORF">GCM10020221_36160</name>
</gene>
<dbReference type="EMBL" id="BAAAXZ010000136">
    <property type="protein sequence ID" value="GAA2937168.1"/>
    <property type="molecule type" value="Genomic_DNA"/>
</dbReference>
<dbReference type="InterPro" id="IPR038153">
    <property type="entry name" value="EvaA-like_sf"/>
</dbReference>
<organism evidence="3 4">
    <name type="scientific">Streptomyces thioluteus</name>
    <dbReference type="NCBI Taxonomy" id="66431"/>
    <lineage>
        <taxon>Bacteria</taxon>
        <taxon>Bacillati</taxon>
        <taxon>Actinomycetota</taxon>
        <taxon>Actinomycetes</taxon>
        <taxon>Kitasatosporales</taxon>
        <taxon>Streptomycetaceae</taxon>
        <taxon>Streptomyces</taxon>
    </lineage>
</organism>